<feature type="domain" description="Receptor ligand binding region" evidence="5">
    <location>
        <begin position="13"/>
        <end position="72"/>
    </location>
</feature>
<organism evidence="6">
    <name type="scientific">Arion vulgaris</name>
    <dbReference type="NCBI Taxonomy" id="1028688"/>
    <lineage>
        <taxon>Eukaryota</taxon>
        <taxon>Metazoa</taxon>
        <taxon>Spiralia</taxon>
        <taxon>Lophotrochozoa</taxon>
        <taxon>Mollusca</taxon>
        <taxon>Gastropoda</taxon>
        <taxon>Heterobranchia</taxon>
        <taxon>Euthyneura</taxon>
        <taxon>Panpulmonata</taxon>
        <taxon>Eupulmonata</taxon>
        <taxon>Stylommatophora</taxon>
        <taxon>Helicina</taxon>
        <taxon>Arionoidea</taxon>
        <taxon>Arionidae</taxon>
        <taxon>Arion</taxon>
    </lineage>
</organism>
<evidence type="ECO:0000256" key="2">
    <source>
        <dbReference type="ARBA" id="ARBA00022692"/>
    </source>
</evidence>
<dbReference type="EMBL" id="HACG01051510">
    <property type="protein sequence ID" value="CEK98381.1"/>
    <property type="molecule type" value="Transcribed_RNA"/>
</dbReference>
<dbReference type="AlphaFoldDB" id="A0A0B7C171"/>
<dbReference type="GO" id="GO:0017046">
    <property type="term" value="F:peptide hormone binding"/>
    <property type="evidence" value="ECO:0007669"/>
    <property type="project" value="TreeGrafter"/>
</dbReference>
<evidence type="ECO:0000313" key="6">
    <source>
        <dbReference type="EMBL" id="CEK98381.1"/>
    </source>
</evidence>
<dbReference type="InterPro" id="IPR001828">
    <property type="entry name" value="ANF_lig-bd_rcpt"/>
</dbReference>
<dbReference type="PANTHER" id="PTHR44755">
    <property type="entry name" value="NATRIURETIC PEPTIDE RECEPTOR 3-RELATED"/>
    <property type="match status" value="1"/>
</dbReference>
<sequence>KVHKHPHLRDVKQIVINEADSKCSDTDGPLAAIDMYLRNEANVFFGPTCDLAVGHVAVYSVKWDIPVISTGAFN</sequence>
<dbReference type="GO" id="GO:0038023">
    <property type="term" value="F:signaling receptor activity"/>
    <property type="evidence" value="ECO:0007669"/>
    <property type="project" value="TreeGrafter"/>
</dbReference>
<dbReference type="Pfam" id="PF01094">
    <property type="entry name" value="ANF_receptor"/>
    <property type="match status" value="1"/>
</dbReference>
<dbReference type="GO" id="GO:0007165">
    <property type="term" value="P:signal transduction"/>
    <property type="evidence" value="ECO:0007669"/>
    <property type="project" value="TreeGrafter"/>
</dbReference>
<protein>
    <recommendedName>
        <fullName evidence="5">Receptor ligand binding region domain-containing protein</fullName>
    </recommendedName>
</protein>
<dbReference type="InterPro" id="IPR052612">
    <property type="entry name" value="ANP_Clearance_Receptor"/>
</dbReference>
<evidence type="ECO:0000256" key="3">
    <source>
        <dbReference type="ARBA" id="ARBA00022989"/>
    </source>
</evidence>
<dbReference type="Gene3D" id="3.40.50.2300">
    <property type="match status" value="1"/>
</dbReference>
<proteinExistence type="predicted"/>
<feature type="non-terminal residue" evidence="6">
    <location>
        <position position="1"/>
    </location>
</feature>
<keyword evidence="2" id="KW-0812">Transmembrane</keyword>
<evidence type="ECO:0000256" key="4">
    <source>
        <dbReference type="ARBA" id="ARBA00023136"/>
    </source>
</evidence>
<evidence type="ECO:0000256" key="1">
    <source>
        <dbReference type="ARBA" id="ARBA00004370"/>
    </source>
</evidence>
<feature type="non-terminal residue" evidence="6">
    <location>
        <position position="74"/>
    </location>
</feature>
<dbReference type="InterPro" id="IPR028082">
    <property type="entry name" value="Peripla_BP_I"/>
</dbReference>
<gene>
    <name evidence="6" type="primary">ORF218569</name>
</gene>
<evidence type="ECO:0000259" key="5">
    <source>
        <dbReference type="Pfam" id="PF01094"/>
    </source>
</evidence>
<keyword evidence="3" id="KW-1133">Transmembrane helix</keyword>
<keyword evidence="4" id="KW-0472">Membrane</keyword>
<dbReference type="PANTHER" id="PTHR44755:SF11">
    <property type="entry name" value="ATRIAL NATRIURETIC PEPTIDE RECEPTOR 3 ISOFORM X1"/>
    <property type="match status" value="1"/>
</dbReference>
<accession>A0A0B7C171</accession>
<dbReference type="SUPFAM" id="SSF53822">
    <property type="entry name" value="Periplasmic binding protein-like I"/>
    <property type="match status" value="1"/>
</dbReference>
<name>A0A0B7C171_9EUPU</name>
<reference evidence="6" key="1">
    <citation type="submission" date="2014-12" db="EMBL/GenBank/DDBJ databases">
        <title>Insight into the proteome of Arion vulgaris.</title>
        <authorList>
            <person name="Aradska J."/>
            <person name="Bulat T."/>
            <person name="Smidak R."/>
            <person name="Sarate P."/>
            <person name="Gangsoo J."/>
            <person name="Sialana F."/>
            <person name="Bilban M."/>
            <person name="Lubec G."/>
        </authorList>
    </citation>
    <scope>NUCLEOTIDE SEQUENCE</scope>
    <source>
        <tissue evidence="6">Skin</tissue>
    </source>
</reference>
<dbReference type="GO" id="GO:0016020">
    <property type="term" value="C:membrane"/>
    <property type="evidence" value="ECO:0007669"/>
    <property type="project" value="UniProtKB-SubCell"/>
</dbReference>
<comment type="subcellular location">
    <subcellularLocation>
        <location evidence="1">Membrane</location>
    </subcellularLocation>
</comment>